<dbReference type="Gene3D" id="3.20.20.140">
    <property type="entry name" value="Metal-dependent hydrolases"/>
    <property type="match status" value="1"/>
</dbReference>
<dbReference type="Proteomes" id="UP000297245">
    <property type="component" value="Unassembled WGS sequence"/>
</dbReference>
<sequence>MSADIRGHVAEALATLSPSQIDFLRRLPKAELHAHLNGSIPLPIIREFAKEYKPISPQFHKYSVEQIQDGVKQLEDFNLENIYGFFGPFAIIYALTSTKENLQKATRAVLAEFLDGETPQCSYLELRSTPREAVEMTRLDYVQTVLDEVEKYPKDRTALIVSLDRKMKPEVMQEVIDIAKKLRSEGRRVVGVDLCGDPLAGDMYSQSVAKCFEEARNAGLKVTLHIAETMDNPAQENIQLLSYKPNRLGHATFLNDEANAIVLQEKIAIEICLSSNLLCKTVSTLDAHHIRYYLKNDHPVAICTDDILPFRNSLLGEYALLLAKAPYGLGLSEDEVARIAQMSMESRFV</sequence>
<dbReference type="PANTHER" id="PTHR11409:SF42">
    <property type="entry name" value="ADENOSINE DEAMINASE-LIKE PROTEIN"/>
    <property type="match status" value="1"/>
</dbReference>
<dbReference type="InterPro" id="IPR006330">
    <property type="entry name" value="Ado/ade_deaminase"/>
</dbReference>
<keyword evidence="10" id="KW-1185">Reference proteome</keyword>
<comment type="catalytic activity">
    <reaction evidence="7">
        <text>N(6)-methyl-AMP + H2O + H(+) = IMP + methylamine</text>
        <dbReference type="Rhea" id="RHEA:16001"/>
        <dbReference type="ChEBI" id="CHEBI:15377"/>
        <dbReference type="ChEBI" id="CHEBI:15378"/>
        <dbReference type="ChEBI" id="CHEBI:58053"/>
        <dbReference type="ChEBI" id="CHEBI:59338"/>
        <dbReference type="ChEBI" id="CHEBI:144842"/>
    </reaction>
    <physiologicalReaction direction="left-to-right" evidence="7">
        <dbReference type="Rhea" id="RHEA:16002"/>
    </physiologicalReaction>
</comment>
<dbReference type="AlphaFoldDB" id="A0A4V4HEW8"/>
<proteinExistence type="inferred from homology"/>
<evidence type="ECO:0000256" key="1">
    <source>
        <dbReference type="ARBA" id="ARBA00001947"/>
    </source>
</evidence>
<protein>
    <submittedName>
        <fullName evidence="9">Adenosine deaminase-like protein</fullName>
    </submittedName>
</protein>
<dbReference type="GO" id="GO:0046103">
    <property type="term" value="P:inosine biosynthetic process"/>
    <property type="evidence" value="ECO:0007669"/>
    <property type="project" value="TreeGrafter"/>
</dbReference>
<evidence type="ECO:0000256" key="2">
    <source>
        <dbReference type="ARBA" id="ARBA00006676"/>
    </source>
</evidence>
<evidence type="ECO:0000313" key="10">
    <source>
        <dbReference type="Proteomes" id="UP000297245"/>
    </source>
</evidence>
<organism evidence="9 10">
    <name type="scientific">Dendrothele bispora (strain CBS 962.96)</name>
    <dbReference type="NCBI Taxonomy" id="1314807"/>
    <lineage>
        <taxon>Eukaryota</taxon>
        <taxon>Fungi</taxon>
        <taxon>Dikarya</taxon>
        <taxon>Basidiomycota</taxon>
        <taxon>Agaricomycotina</taxon>
        <taxon>Agaricomycetes</taxon>
        <taxon>Agaricomycetidae</taxon>
        <taxon>Agaricales</taxon>
        <taxon>Agaricales incertae sedis</taxon>
        <taxon>Dendrothele</taxon>
    </lineage>
</organism>
<comment type="cofactor">
    <cofactor evidence="1">
        <name>Zn(2+)</name>
        <dbReference type="ChEBI" id="CHEBI:29105"/>
    </cofactor>
</comment>
<dbReference type="EMBL" id="ML179271">
    <property type="protein sequence ID" value="THU92675.1"/>
    <property type="molecule type" value="Genomic_DNA"/>
</dbReference>
<evidence type="ECO:0000256" key="4">
    <source>
        <dbReference type="ARBA" id="ARBA00022801"/>
    </source>
</evidence>
<dbReference type="PANTHER" id="PTHR11409">
    <property type="entry name" value="ADENOSINE DEAMINASE"/>
    <property type="match status" value="1"/>
</dbReference>
<dbReference type="SUPFAM" id="SSF51556">
    <property type="entry name" value="Metallo-dependent hydrolases"/>
    <property type="match status" value="1"/>
</dbReference>
<dbReference type="InterPro" id="IPR001365">
    <property type="entry name" value="A_deaminase_dom"/>
</dbReference>
<name>A0A4V4HEW8_DENBC</name>
<evidence type="ECO:0000313" key="9">
    <source>
        <dbReference type="EMBL" id="THU92675.1"/>
    </source>
</evidence>
<dbReference type="InterPro" id="IPR032466">
    <property type="entry name" value="Metal_Hydrolase"/>
</dbReference>
<dbReference type="GO" id="GO:0009117">
    <property type="term" value="P:nucleotide metabolic process"/>
    <property type="evidence" value="ECO:0007669"/>
    <property type="project" value="UniProtKB-KW"/>
</dbReference>
<evidence type="ECO:0000256" key="6">
    <source>
        <dbReference type="ARBA" id="ARBA00023080"/>
    </source>
</evidence>
<dbReference type="GO" id="GO:0004000">
    <property type="term" value="F:adenosine deaminase activity"/>
    <property type="evidence" value="ECO:0007669"/>
    <property type="project" value="TreeGrafter"/>
</dbReference>
<dbReference type="GO" id="GO:0046872">
    <property type="term" value="F:metal ion binding"/>
    <property type="evidence" value="ECO:0007669"/>
    <property type="project" value="UniProtKB-KW"/>
</dbReference>
<dbReference type="GO" id="GO:0006154">
    <property type="term" value="P:adenosine catabolic process"/>
    <property type="evidence" value="ECO:0007669"/>
    <property type="project" value="TreeGrafter"/>
</dbReference>
<keyword evidence="6" id="KW-0546">Nucleotide metabolism</keyword>
<keyword evidence="4" id="KW-0378">Hydrolase</keyword>
<reference evidence="9 10" key="1">
    <citation type="journal article" date="2019" name="Nat. Ecol. Evol.">
        <title>Megaphylogeny resolves global patterns of mushroom evolution.</title>
        <authorList>
            <person name="Varga T."/>
            <person name="Krizsan K."/>
            <person name="Foldi C."/>
            <person name="Dima B."/>
            <person name="Sanchez-Garcia M."/>
            <person name="Sanchez-Ramirez S."/>
            <person name="Szollosi G.J."/>
            <person name="Szarkandi J.G."/>
            <person name="Papp V."/>
            <person name="Albert L."/>
            <person name="Andreopoulos W."/>
            <person name="Angelini C."/>
            <person name="Antonin V."/>
            <person name="Barry K.W."/>
            <person name="Bougher N.L."/>
            <person name="Buchanan P."/>
            <person name="Buyck B."/>
            <person name="Bense V."/>
            <person name="Catcheside P."/>
            <person name="Chovatia M."/>
            <person name="Cooper J."/>
            <person name="Damon W."/>
            <person name="Desjardin D."/>
            <person name="Finy P."/>
            <person name="Geml J."/>
            <person name="Haridas S."/>
            <person name="Hughes K."/>
            <person name="Justo A."/>
            <person name="Karasinski D."/>
            <person name="Kautmanova I."/>
            <person name="Kiss B."/>
            <person name="Kocsube S."/>
            <person name="Kotiranta H."/>
            <person name="LaButti K.M."/>
            <person name="Lechner B.E."/>
            <person name="Liimatainen K."/>
            <person name="Lipzen A."/>
            <person name="Lukacs Z."/>
            <person name="Mihaltcheva S."/>
            <person name="Morgado L.N."/>
            <person name="Niskanen T."/>
            <person name="Noordeloos M.E."/>
            <person name="Ohm R.A."/>
            <person name="Ortiz-Santana B."/>
            <person name="Ovrebo C."/>
            <person name="Racz N."/>
            <person name="Riley R."/>
            <person name="Savchenko A."/>
            <person name="Shiryaev A."/>
            <person name="Soop K."/>
            <person name="Spirin V."/>
            <person name="Szebenyi C."/>
            <person name="Tomsovsky M."/>
            <person name="Tulloss R.E."/>
            <person name="Uehling J."/>
            <person name="Grigoriev I.V."/>
            <person name="Vagvolgyi C."/>
            <person name="Papp T."/>
            <person name="Martin F.M."/>
            <person name="Miettinen O."/>
            <person name="Hibbett D.S."/>
            <person name="Nagy L.G."/>
        </authorList>
    </citation>
    <scope>NUCLEOTIDE SEQUENCE [LARGE SCALE GENOMIC DNA]</scope>
    <source>
        <strain evidence="9 10">CBS 962.96</strain>
    </source>
</reference>
<evidence type="ECO:0000256" key="7">
    <source>
        <dbReference type="ARBA" id="ARBA00048787"/>
    </source>
</evidence>
<evidence type="ECO:0000256" key="5">
    <source>
        <dbReference type="ARBA" id="ARBA00022833"/>
    </source>
</evidence>
<accession>A0A4V4HEW8</accession>
<evidence type="ECO:0000259" key="8">
    <source>
        <dbReference type="Pfam" id="PF00962"/>
    </source>
</evidence>
<evidence type="ECO:0000256" key="3">
    <source>
        <dbReference type="ARBA" id="ARBA00022723"/>
    </source>
</evidence>
<gene>
    <name evidence="9" type="ORF">K435DRAFT_862233</name>
</gene>
<keyword evidence="5" id="KW-0862">Zinc</keyword>
<keyword evidence="3" id="KW-0479">Metal-binding</keyword>
<dbReference type="OrthoDB" id="272271at2759"/>
<dbReference type="Pfam" id="PF00962">
    <property type="entry name" value="A_deaminase"/>
    <property type="match status" value="1"/>
</dbReference>
<comment type="similarity">
    <text evidence="2">Belongs to the metallo-dependent hydrolases superfamily. Adenosine and AMP deaminases family.</text>
</comment>
<feature type="domain" description="Adenosine deaminase" evidence="8">
    <location>
        <begin position="28"/>
        <end position="348"/>
    </location>
</feature>